<dbReference type="EMBL" id="QEAM01000479">
    <property type="protein sequence ID" value="TPX39449.1"/>
    <property type="molecule type" value="Genomic_DNA"/>
</dbReference>
<evidence type="ECO:0000256" key="1">
    <source>
        <dbReference type="ARBA" id="ARBA00004477"/>
    </source>
</evidence>
<dbReference type="GO" id="GO:0051377">
    <property type="term" value="F:mannose-ethanolamine phosphotransferase activity"/>
    <property type="evidence" value="ECO:0007669"/>
    <property type="project" value="InterPro"/>
</dbReference>
<reference evidence="15 16" key="1">
    <citation type="journal article" date="2019" name="Sci. Rep.">
        <title>Comparative genomics of chytrid fungi reveal insights into the obligate biotrophic and pathogenic lifestyle of Synchytrium endobioticum.</title>
        <authorList>
            <person name="van de Vossenberg B.T.L.H."/>
            <person name="Warris S."/>
            <person name="Nguyen H.D.T."/>
            <person name="van Gent-Pelzer M.P.E."/>
            <person name="Joly D.L."/>
            <person name="van de Geest H.C."/>
            <person name="Bonants P.J.M."/>
            <person name="Smith D.S."/>
            <person name="Levesque C.A."/>
            <person name="van der Lee T.A.J."/>
        </authorList>
    </citation>
    <scope>NUCLEOTIDE SEQUENCE [LARGE SCALE GENOMIC DNA]</scope>
    <source>
        <strain evidence="13 16">LEV6574</strain>
        <strain evidence="14 15">MB42</strain>
    </source>
</reference>
<dbReference type="OrthoDB" id="272139at2759"/>
<feature type="transmembrane region" description="Helical" evidence="11">
    <location>
        <begin position="828"/>
        <end position="846"/>
    </location>
</feature>
<keyword evidence="4" id="KW-0337">GPI-anchor biosynthesis</keyword>
<dbReference type="InterPro" id="IPR017850">
    <property type="entry name" value="Alkaline_phosphatase_core_sf"/>
</dbReference>
<keyword evidence="5" id="KW-0808">Transferase</keyword>
<evidence type="ECO:0000256" key="9">
    <source>
        <dbReference type="ARBA" id="ARBA00023136"/>
    </source>
</evidence>
<feature type="transmembrane region" description="Helical" evidence="11">
    <location>
        <begin position="981"/>
        <end position="1001"/>
    </location>
</feature>
<evidence type="ECO:0000256" key="3">
    <source>
        <dbReference type="ARBA" id="ARBA00008695"/>
    </source>
</evidence>
<keyword evidence="9 11" id="KW-0472">Membrane</keyword>
<proteinExistence type="inferred from homology"/>
<keyword evidence="15" id="KW-1185">Reference proteome</keyword>
<keyword evidence="6 11" id="KW-0812">Transmembrane</keyword>
<evidence type="ECO:0000256" key="8">
    <source>
        <dbReference type="ARBA" id="ARBA00022989"/>
    </source>
</evidence>
<protein>
    <recommendedName>
        <fullName evidence="12">GPI ethanolamine phosphate transferase 2 C-terminal domain-containing protein</fullName>
    </recommendedName>
</protein>
<dbReference type="EMBL" id="QEAN01000166">
    <property type="protein sequence ID" value="TPX44757.1"/>
    <property type="molecule type" value="Genomic_DNA"/>
</dbReference>
<feature type="transmembrane region" description="Helical" evidence="11">
    <location>
        <begin position="879"/>
        <end position="898"/>
    </location>
</feature>
<evidence type="ECO:0000256" key="11">
    <source>
        <dbReference type="SAM" id="Phobius"/>
    </source>
</evidence>
<gene>
    <name evidence="13" type="ORF">SeLEV6574_g07201</name>
    <name evidence="14" type="ORF">SeMB42_g04213</name>
</gene>
<evidence type="ECO:0000256" key="10">
    <source>
        <dbReference type="ARBA" id="ARBA00023180"/>
    </source>
</evidence>
<evidence type="ECO:0000259" key="12">
    <source>
        <dbReference type="Pfam" id="PF19316"/>
    </source>
</evidence>
<comment type="subcellular location">
    <subcellularLocation>
        <location evidence="1">Endoplasmic reticulum membrane</location>
        <topology evidence="1">Multi-pass membrane protein</topology>
    </subcellularLocation>
</comment>
<evidence type="ECO:0000256" key="5">
    <source>
        <dbReference type="ARBA" id="ARBA00022679"/>
    </source>
</evidence>
<dbReference type="PANTHER" id="PTHR23071:SF1">
    <property type="entry name" value="GPI ETHANOLAMINE PHOSPHATE TRANSFERASE 3"/>
    <property type="match status" value="1"/>
</dbReference>
<dbReference type="InterPro" id="IPR037675">
    <property type="entry name" value="PIG-O_N"/>
</dbReference>
<comment type="pathway">
    <text evidence="2">Glycolipid biosynthesis; glycosylphosphatidylinositol-anchor biosynthesis.</text>
</comment>
<evidence type="ECO:0000256" key="2">
    <source>
        <dbReference type="ARBA" id="ARBA00004687"/>
    </source>
</evidence>
<keyword evidence="7" id="KW-0256">Endoplasmic reticulum</keyword>
<dbReference type="SUPFAM" id="SSF53649">
    <property type="entry name" value="Alkaline phosphatase-like"/>
    <property type="match status" value="1"/>
</dbReference>
<evidence type="ECO:0000256" key="7">
    <source>
        <dbReference type="ARBA" id="ARBA00022824"/>
    </source>
</evidence>
<dbReference type="PANTHER" id="PTHR23071">
    <property type="entry name" value="PHOSPHATIDYLINOSITOL GLYCAN"/>
    <property type="match status" value="1"/>
</dbReference>
<dbReference type="InterPro" id="IPR039524">
    <property type="entry name" value="PIGO/GPI13"/>
</dbReference>
<feature type="transmembrane region" description="Helical" evidence="11">
    <location>
        <begin position="656"/>
        <end position="674"/>
    </location>
</feature>
<feature type="transmembrane region" description="Helical" evidence="11">
    <location>
        <begin position="559"/>
        <end position="580"/>
    </location>
</feature>
<dbReference type="InterPro" id="IPR002591">
    <property type="entry name" value="Phosphodiest/P_Trfase"/>
</dbReference>
<evidence type="ECO:0000256" key="4">
    <source>
        <dbReference type="ARBA" id="ARBA00022502"/>
    </source>
</evidence>
<dbReference type="VEuPathDB" id="FungiDB:SeMB42_g04213"/>
<feature type="domain" description="GPI ethanolamine phosphate transferase 2 C-terminal" evidence="12">
    <location>
        <begin position="940"/>
        <end position="1068"/>
    </location>
</feature>
<dbReference type="CDD" id="cd16023">
    <property type="entry name" value="GPI_EPT_3"/>
    <property type="match status" value="1"/>
</dbReference>
<evidence type="ECO:0000256" key="6">
    <source>
        <dbReference type="ARBA" id="ARBA00022692"/>
    </source>
</evidence>
<feature type="transmembrane region" description="Helical" evidence="11">
    <location>
        <begin position="930"/>
        <end position="947"/>
    </location>
</feature>
<evidence type="ECO:0000313" key="16">
    <source>
        <dbReference type="Proteomes" id="UP000320475"/>
    </source>
</evidence>
<keyword evidence="10" id="KW-0325">Glycoprotein</keyword>
<dbReference type="STRING" id="286115.A0A507CJ16"/>
<dbReference type="Pfam" id="PF19316">
    <property type="entry name" value="PIGO_PIGG"/>
    <property type="match status" value="1"/>
</dbReference>
<feature type="transmembrane region" description="Helical" evidence="11">
    <location>
        <begin position="905"/>
        <end position="924"/>
    </location>
</feature>
<dbReference type="Pfam" id="PF01663">
    <property type="entry name" value="Phosphodiest"/>
    <property type="match status" value="1"/>
</dbReference>
<feature type="transmembrane region" description="Helical" evidence="11">
    <location>
        <begin position="1055"/>
        <end position="1077"/>
    </location>
</feature>
<accession>A0A507CJ16</accession>
<keyword evidence="8 11" id="KW-1133">Transmembrane helix</keyword>
<feature type="transmembrane region" description="Helical" evidence="11">
    <location>
        <begin position="63"/>
        <end position="83"/>
    </location>
</feature>
<comment type="similarity">
    <text evidence="3">Belongs to the PIGG/PIGN/PIGO family. PIGO subfamily.</text>
</comment>
<dbReference type="Gene3D" id="3.40.720.10">
    <property type="entry name" value="Alkaline Phosphatase, subunit A"/>
    <property type="match status" value="1"/>
</dbReference>
<comment type="caution">
    <text evidence="13">The sequence shown here is derived from an EMBL/GenBank/DDBJ whole genome shotgun (WGS) entry which is preliminary data.</text>
</comment>
<evidence type="ECO:0000313" key="13">
    <source>
        <dbReference type="EMBL" id="TPX39449.1"/>
    </source>
</evidence>
<organism evidence="13 16">
    <name type="scientific">Synchytrium endobioticum</name>
    <dbReference type="NCBI Taxonomy" id="286115"/>
    <lineage>
        <taxon>Eukaryota</taxon>
        <taxon>Fungi</taxon>
        <taxon>Fungi incertae sedis</taxon>
        <taxon>Chytridiomycota</taxon>
        <taxon>Chytridiomycota incertae sedis</taxon>
        <taxon>Chytridiomycetes</taxon>
        <taxon>Synchytriales</taxon>
        <taxon>Synchytriaceae</taxon>
        <taxon>Synchytrium</taxon>
    </lineage>
</organism>
<evidence type="ECO:0000313" key="15">
    <source>
        <dbReference type="Proteomes" id="UP000317494"/>
    </source>
</evidence>
<dbReference type="UniPathway" id="UPA00196"/>
<dbReference type="InterPro" id="IPR045687">
    <property type="entry name" value="PIGG/GPI7_C"/>
</dbReference>
<feature type="transmembrane region" description="Helical" evidence="11">
    <location>
        <begin position="623"/>
        <end position="644"/>
    </location>
</feature>
<evidence type="ECO:0000313" key="14">
    <source>
        <dbReference type="EMBL" id="TPX44757.1"/>
    </source>
</evidence>
<dbReference type="GO" id="GO:0005789">
    <property type="term" value="C:endoplasmic reticulum membrane"/>
    <property type="evidence" value="ECO:0007669"/>
    <property type="project" value="UniProtKB-SubCell"/>
</dbReference>
<dbReference type="Proteomes" id="UP000317494">
    <property type="component" value="Unassembled WGS sequence"/>
</dbReference>
<dbReference type="GO" id="GO:0006506">
    <property type="term" value="P:GPI anchor biosynthetic process"/>
    <property type="evidence" value="ECO:0007669"/>
    <property type="project" value="UniProtKB-UniPathway"/>
</dbReference>
<name>A0A507CJ16_9FUNG</name>
<sequence length="1096" mass="119658">MMHRLKRRDQLLLAITRTPTLEHPATATATASSSSSASASGSYVTLRTINFPASQLRRLGCLVTVILLLHAASLYIFASGFLLTRVELDLHNNCSTLHPLLSPTSRKAHAFCWTAPRYERAVILIIDALRHDFVVWDPRHGPVNESRSTTQVPYYINRLPAIHTTITTQPHHGRIYRFVADPPTTTLQRLKALTTGTLPTFVDAGSNFGGSGVTEDNILSQLTSKGKRIDFVGDDTWQGLYGHVLNTSHPYPSLDVWDLHTVDNGCIQHLFPSLAYRNASNANQTGWDVYIAHFLGVDHAGHRYGPHHVAMSDKLTQMNHVLERVMALLDDDTLLIVMGDHGMDPKGDHGGESDLEISAALFVYSKSKPLYDPLHDHDFERLTQVRKEVRGEFDHPFAAEYTSIAQVDLVPTLSLLLGIPIPFGNLGSVIPELLLSGDDPLLNVVNGMRLNAWQIHHYVHAYSQTRAGASLPVGELEKLFESAEAMYADVMATSDRKNSLQGQQITKWFKDPQKSMSTESPRPKADADQLMPVYQKYLRYTSSILFAAKQIWARFDIPMIVMGLALLGMTVMCTALYAWVGAGHEDSVPFMWMGIGSVLGCGIGVSRVVKHAIGTQGDSAMTIYHQIIFMASIGCLLPLLVWVLRRLSRQSLHLQWPSIAGLALSSLYVVSLGSDSYTVWEDSVTLYLTQTGWLLSLAAALTIRHNRLIAISTSCLILTRLVAASTVCRDEQVPQCTSTFYANPGSSVSPLATTLGLPVMAYAVPYTLKRAADATGGAYGTAGRIISSILPPTMLAAAAYWLLDYADQQSHAVASTAAMLGGSTVKTWWARLLFPSLALALVYLWSTDATSADVDVDEDRNLNTPYSRLPKLRGAPNTVGNSILALLGLTGAVTAFVLKPTGAVVLGVTTVQLVAVAETCALWPDVDPFFFVVLLWGHVHHAFFATGHQNTFAAIDWSAAFIGVEAAHTALAGMLVGLNTFGAPVLGAVGCVLVATWRRTLVRGTERGLVKRISACVVGWIALEGALVFGSAAFAGLHRRHLMVWRVWAPRFVFAAMWLLVVDIAALVCGVLAVYRASRAWESFLKKLKHAGLMES</sequence>
<dbReference type="Proteomes" id="UP000320475">
    <property type="component" value="Unassembled WGS sequence"/>
</dbReference>
<dbReference type="AlphaFoldDB" id="A0A507CJ16"/>
<feature type="transmembrane region" description="Helical" evidence="11">
    <location>
        <begin position="1013"/>
        <end position="1035"/>
    </location>
</feature>